<keyword evidence="3" id="KW-0813">Transport</keyword>
<keyword evidence="6 10" id="KW-0067">ATP-binding</keyword>
<evidence type="ECO:0000256" key="7">
    <source>
        <dbReference type="ARBA" id="ARBA00022967"/>
    </source>
</evidence>
<dbReference type="GO" id="GO:0042626">
    <property type="term" value="F:ATPase-coupled transmembrane transporter activity"/>
    <property type="evidence" value="ECO:0007669"/>
    <property type="project" value="TreeGrafter"/>
</dbReference>
<sequence>MSLLTIKDLSYQVDQQQILKNINLTVEENAWLTITGPSGGGKSTLLKIIASLLTPTSGSITYQNKDQEAYEKTTYRKEVSYCFQNPTLFGETVYDNLLFPFTIRDLPYDALKVKKALQLVALTEDFLDKKITEISGGERQRVALLRNLLFLPKILLLDEVTVGLDSENKQIVHELLGKIHESGVTLIQITHDVEELANATHMVTIQEGGVLNESISGQ</sequence>
<comment type="caution">
    <text evidence="10">The sequence shown here is derived from an EMBL/GenBank/DDBJ whole genome shotgun (WGS) entry which is preliminary data.</text>
</comment>
<keyword evidence="8" id="KW-0472">Membrane</keyword>
<dbReference type="PROSITE" id="PS50893">
    <property type="entry name" value="ABC_TRANSPORTER_2"/>
    <property type="match status" value="1"/>
</dbReference>
<name>A0A9D2F5I9_9ENTE</name>
<dbReference type="EMBL" id="DXBN01000015">
    <property type="protein sequence ID" value="HIZ52428.1"/>
    <property type="molecule type" value="Genomic_DNA"/>
</dbReference>
<evidence type="ECO:0000256" key="4">
    <source>
        <dbReference type="ARBA" id="ARBA00022475"/>
    </source>
</evidence>
<dbReference type="AlphaFoldDB" id="A0A9D2F5I9"/>
<dbReference type="Gene3D" id="3.40.50.300">
    <property type="entry name" value="P-loop containing nucleotide triphosphate hydrolases"/>
    <property type="match status" value="1"/>
</dbReference>
<proteinExistence type="inferred from homology"/>
<dbReference type="InterPro" id="IPR015856">
    <property type="entry name" value="ABC_transpr_CbiO/EcfA_su"/>
</dbReference>
<feature type="domain" description="ABC transporter" evidence="9">
    <location>
        <begin position="4"/>
        <end position="218"/>
    </location>
</feature>
<dbReference type="GO" id="GO:0043190">
    <property type="term" value="C:ATP-binding cassette (ABC) transporter complex"/>
    <property type="evidence" value="ECO:0007669"/>
    <property type="project" value="TreeGrafter"/>
</dbReference>
<dbReference type="Proteomes" id="UP000824063">
    <property type="component" value="Unassembled WGS sequence"/>
</dbReference>
<evidence type="ECO:0000256" key="2">
    <source>
        <dbReference type="ARBA" id="ARBA00005417"/>
    </source>
</evidence>
<reference evidence="10" key="2">
    <citation type="submission" date="2021-04" db="EMBL/GenBank/DDBJ databases">
        <authorList>
            <person name="Gilroy R."/>
        </authorList>
    </citation>
    <scope>NUCLEOTIDE SEQUENCE</scope>
    <source>
        <strain evidence="10">CHK172-16539</strain>
    </source>
</reference>
<evidence type="ECO:0000313" key="11">
    <source>
        <dbReference type="Proteomes" id="UP000824063"/>
    </source>
</evidence>
<keyword evidence="5" id="KW-0547">Nucleotide-binding</keyword>
<dbReference type="SMART" id="SM00382">
    <property type="entry name" value="AAA"/>
    <property type="match status" value="1"/>
</dbReference>
<dbReference type="PANTHER" id="PTHR43553">
    <property type="entry name" value="HEAVY METAL TRANSPORTER"/>
    <property type="match status" value="1"/>
</dbReference>
<dbReference type="PROSITE" id="PS00211">
    <property type="entry name" value="ABC_TRANSPORTER_1"/>
    <property type="match status" value="1"/>
</dbReference>
<evidence type="ECO:0000256" key="8">
    <source>
        <dbReference type="ARBA" id="ARBA00023136"/>
    </source>
</evidence>
<evidence type="ECO:0000256" key="1">
    <source>
        <dbReference type="ARBA" id="ARBA00004202"/>
    </source>
</evidence>
<dbReference type="GO" id="GO:0005524">
    <property type="term" value="F:ATP binding"/>
    <property type="evidence" value="ECO:0007669"/>
    <property type="project" value="UniProtKB-KW"/>
</dbReference>
<accession>A0A9D2F5I9</accession>
<dbReference type="InterPro" id="IPR003439">
    <property type="entry name" value="ABC_transporter-like_ATP-bd"/>
</dbReference>
<dbReference type="InterPro" id="IPR003593">
    <property type="entry name" value="AAA+_ATPase"/>
</dbReference>
<dbReference type="InterPro" id="IPR017871">
    <property type="entry name" value="ABC_transporter-like_CS"/>
</dbReference>
<evidence type="ECO:0000256" key="6">
    <source>
        <dbReference type="ARBA" id="ARBA00022840"/>
    </source>
</evidence>
<dbReference type="InterPro" id="IPR027417">
    <property type="entry name" value="P-loop_NTPase"/>
</dbReference>
<protein>
    <submittedName>
        <fullName evidence="10">ATP-binding cassette domain-containing protein</fullName>
    </submittedName>
</protein>
<comment type="similarity">
    <text evidence="2">Belongs to the ABC transporter superfamily.</text>
</comment>
<dbReference type="Pfam" id="PF00005">
    <property type="entry name" value="ABC_tran"/>
    <property type="match status" value="1"/>
</dbReference>
<organism evidence="10 11">
    <name type="scientific">Candidatus Enterococcus avicola</name>
    <dbReference type="NCBI Taxonomy" id="2838561"/>
    <lineage>
        <taxon>Bacteria</taxon>
        <taxon>Bacillati</taxon>
        <taxon>Bacillota</taxon>
        <taxon>Bacilli</taxon>
        <taxon>Lactobacillales</taxon>
        <taxon>Enterococcaceae</taxon>
        <taxon>Enterococcus</taxon>
    </lineage>
</organism>
<evidence type="ECO:0000259" key="9">
    <source>
        <dbReference type="PROSITE" id="PS50893"/>
    </source>
</evidence>
<dbReference type="PANTHER" id="PTHR43553:SF27">
    <property type="entry name" value="ENERGY-COUPLING FACTOR TRANSPORTER ATP-BINDING PROTEIN ECFA2"/>
    <property type="match status" value="1"/>
</dbReference>
<dbReference type="CDD" id="cd03225">
    <property type="entry name" value="ABC_cobalt_CbiO_domain1"/>
    <property type="match status" value="1"/>
</dbReference>
<dbReference type="SUPFAM" id="SSF52540">
    <property type="entry name" value="P-loop containing nucleoside triphosphate hydrolases"/>
    <property type="match status" value="1"/>
</dbReference>
<comment type="subcellular location">
    <subcellularLocation>
        <location evidence="1">Cell membrane</location>
        <topology evidence="1">Peripheral membrane protein</topology>
    </subcellularLocation>
</comment>
<gene>
    <name evidence="10" type="ORF">IAA20_00600</name>
</gene>
<reference evidence="10" key="1">
    <citation type="journal article" date="2021" name="PeerJ">
        <title>Extensive microbial diversity within the chicken gut microbiome revealed by metagenomics and culture.</title>
        <authorList>
            <person name="Gilroy R."/>
            <person name="Ravi A."/>
            <person name="Getino M."/>
            <person name="Pursley I."/>
            <person name="Horton D.L."/>
            <person name="Alikhan N.F."/>
            <person name="Baker D."/>
            <person name="Gharbi K."/>
            <person name="Hall N."/>
            <person name="Watson M."/>
            <person name="Adriaenssens E.M."/>
            <person name="Foster-Nyarko E."/>
            <person name="Jarju S."/>
            <person name="Secka A."/>
            <person name="Antonio M."/>
            <person name="Oren A."/>
            <person name="Chaudhuri R.R."/>
            <person name="La Ragione R."/>
            <person name="Hildebrand F."/>
            <person name="Pallen M.J."/>
        </authorList>
    </citation>
    <scope>NUCLEOTIDE SEQUENCE</scope>
    <source>
        <strain evidence="10">CHK172-16539</strain>
    </source>
</reference>
<dbReference type="InterPro" id="IPR050095">
    <property type="entry name" value="ECF_ABC_transporter_ATP-bd"/>
</dbReference>
<evidence type="ECO:0000256" key="5">
    <source>
        <dbReference type="ARBA" id="ARBA00022741"/>
    </source>
</evidence>
<keyword evidence="4" id="KW-1003">Cell membrane</keyword>
<dbReference type="GO" id="GO:0016887">
    <property type="term" value="F:ATP hydrolysis activity"/>
    <property type="evidence" value="ECO:0007669"/>
    <property type="project" value="InterPro"/>
</dbReference>
<keyword evidence="7" id="KW-1278">Translocase</keyword>
<evidence type="ECO:0000313" key="10">
    <source>
        <dbReference type="EMBL" id="HIZ52428.1"/>
    </source>
</evidence>
<evidence type="ECO:0000256" key="3">
    <source>
        <dbReference type="ARBA" id="ARBA00022448"/>
    </source>
</evidence>